<keyword evidence="8" id="KW-1185">Reference proteome</keyword>
<reference evidence="8" key="1">
    <citation type="journal article" date="2019" name="Int. J. Syst. Evol. Microbiol.">
        <title>The Global Catalogue of Microorganisms (GCM) 10K type strain sequencing project: providing services to taxonomists for standard genome sequencing and annotation.</title>
        <authorList>
            <consortium name="The Broad Institute Genomics Platform"/>
            <consortium name="The Broad Institute Genome Sequencing Center for Infectious Disease"/>
            <person name="Wu L."/>
            <person name="Ma J."/>
        </authorList>
    </citation>
    <scope>NUCLEOTIDE SEQUENCE [LARGE SCALE GENOMIC DNA]</scope>
    <source>
        <strain evidence="8">KCTC 22437</strain>
    </source>
</reference>
<comment type="similarity">
    <text evidence="1">Belongs to the sigma-70 factor family. ECF subfamily.</text>
</comment>
<dbReference type="Pfam" id="PF08281">
    <property type="entry name" value="Sigma70_r4_2"/>
    <property type="match status" value="1"/>
</dbReference>
<evidence type="ECO:0000256" key="3">
    <source>
        <dbReference type="ARBA" id="ARBA00023082"/>
    </source>
</evidence>
<dbReference type="InterPro" id="IPR036388">
    <property type="entry name" value="WH-like_DNA-bd_sf"/>
</dbReference>
<dbReference type="EMBL" id="JBHUPD010000001">
    <property type="protein sequence ID" value="MFD2871716.1"/>
    <property type="molecule type" value="Genomic_DNA"/>
</dbReference>
<dbReference type="InterPro" id="IPR014284">
    <property type="entry name" value="RNA_pol_sigma-70_dom"/>
</dbReference>
<dbReference type="Gene3D" id="1.10.1740.10">
    <property type="match status" value="1"/>
</dbReference>
<dbReference type="InterPro" id="IPR013249">
    <property type="entry name" value="RNA_pol_sigma70_r4_t2"/>
</dbReference>
<evidence type="ECO:0000313" key="7">
    <source>
        <dbReference type="EMBL" id="MFD2871716.1"/>
    </source>
</evidence>
<feature type="domain" description="RNA polymerase sigma-70 region 2" evidence="5">
    <location>
        <begin position="27"/>
        <end position="92"/>
    </location>
</feature>
<dbReference type="Pfam" id="PF04542">
    <property type="entry name" value="Sigma70_r2"/>
    <property type="match status" value="1"/>
</dbReference>
<dbReference type="PANTHER" id="PTHR43133">
    <property type="entry name" value="RNA POLYMERASE ECF-TYPE SIGMA FACTO"/>
    <property type="match status" value="1"/>
</dbReference>
<dbReference type="NCBIfam" id="TIGR02937">
    <property type="entry name" value="sigma70-ECF"/>
    <property type="match status" value="1"/>
</dbReference>
<dbReference type="Gene3D" id="1.10.10.10">
    <property type="entry name" value="Winged helix-like DNA-binding domain superfamily/Winged helix DNA-binding domain"/>
    <property type="match status" value="1"/>
</dbReference>
<evidence type="ECO:0000313" key="8">
    <source>
        <dbReference type="Proteomes" id="UP001597557"/>
    </source>
</evidence>
<sequence>MDLFKKLSDEELVALITENNSKAFRTLYDRYWDRMLVKALSTLQSHELAEEVVQDAFINFWRRRQTIQLKYSFHTYIASVVKYEVMTKLANRNKQPLFIEDIAFTNPADHSTQQWLDFDELKDQIQNTILTLPDKCQLVFRLSREEGLTANQISNTLNISRKTVEAHISKAIKTLRISLGSFFM</sequence>
<name>A0ABW5Y8V2_9SPHI</name>
<evidence type="ECO:0000256" key="4">
    <source>
        <dbReference type="ARBA" id="ARBA00023163"/>
    </source>
</evidence>
<dbReference type="InterPro" id="IPR013324">
    <property type="entry name" value="RNA_pol_sigma_r3/r4-like"/>
</dbReference>
<evidence type="ECO:0000256" key="1">
    <source>
        <dbReference type="ARBA" id="ARBA00010641"/>
    </source>
</evidence>
<dbReference type="Proteomes" id="UP001597557">
    <property type="component" value="Unassembled WGS sequence"/>
</dbReference>
<dbReference type="InterPro" id="IPR039425">
    <property type="entry name" value="RNA_pol_sigma-70-like"/>
</dbReference>
<dbReference type="RefSeq" id="WP_377182671.1">
    <property type="nucleotide sequence ID" value="NZ_JBHUPD010000001.1"/>
</dbReference>
<evidence type="ECO:0000259" key="5">
    <source>
        <dbReference type="Pfam" id="PF04542"/>
    </source>
</evidence>
<evidence type="ECO:0000259" key="6">
    <source>
        <dbReference type="Pfam" id="PF08281"/>
    </source>
</evidence>
<dbReference type="SUPFAM" id="SSF88659">
    <property type="entry name" value="Sigma3 and sigma4 domains of RNA polymerase sigma factors"/>
    <property type="match status" value="1"/>
</dbReference>
<dbReference type="PANTHER" id="PTHR43133:SF46">
    <property type="entry name" value="RNA POLYMERASE SIGMA-70 FACTOR ECF SUBFAMILY"/>
    <property type="match status" value="1"/>
</dbReference>
<dbReference type="InterPro" id="IPR014327">
    <property type="entry name" value="RNA_pol_sigma70_bacteroid"/>
</dbReference>
<keyword evidence="3" id="KW-0731">Sigma factor</keyword>
<dbReference type="CDD" id="cd06171">
    <property type="entry name" value="Sigma70_r4"/>
    <property type="match status" value="1"/>
</dbReference>
<dbReference type="InterPro" id="IPR013325">
    <property type="entry name" value="RNA_pol_sigma_r2"/>
</dbReference>
<keyword evidence="2" id="KW-0805">Transcription regulation</keyword>
<proteinExistence type="inferred from homology"/>
<keyword evidence="4" id="KW-0804">Transcription</keyword>
<dbReference type="SUPFAM" id="SSF88946">
    <property type="entry name" value="Sigma2 domain of RNA polymerase sigma factors"/>
    <property type="match status" value="1"/>
</dbReference>
<gene>
    <name evidence="7" type="ORF">ACFS5N_04505</name>
</gene>
<evidence type="ECO:0000256" key="2">
    <source>
        <dbReference type="ARBA" id="ARBA00023015"/>
    </source>
</evidence>
<dbReference type="InterPro" id="IPR007627">
    <property type="entry name" value="RNA_pol_sigma70_r2"/>
</dbReference>
<organism evidence="7 8">
    <name type="scientific">Mucilaginibacter ximonensis</name>
    <dbReference type="NCBI Taxonomy" id="538021"/>
    <lineage>
        <taxon>Bacteria</taxon>
        <taxon>Pseudomonadati</taxon>
        <taxon>Bacteroidota</taxon>
        <taxon>Sphingobacteriia</taxon>
        <taxon>Sphingobacteriales</taxon>
        <taxon>Sphingobacteriaceae</taxon>
        <taxon>Mucilaginibacter</taxon>
    </lineage>
</organism>
<accession>A0ABW5Y8V2</accession>
<comment type="caution">
    <text evidence="7">The sequence shown here is derived from an EMBL/GenBank/DDBJ whole genome shotgun (WGS) entry which is preliminary data.</text>
</comment>
<protein>
    <submittedName>
        <fullName evidence="7">RNA polymerase sigma factor</fullName>
    </submittedName>
</protein>
<dbReference type="NCBIfam" id="TIGR02985">
    <property type="entry name" value="Sig70_bacteroi1"/>
    <property type="match status" value="1"/>
</dbReference>
<feature type="domain" description="RNA polymerase sigma factor 70 region 4 type 2" evidence="6">
    <location>
        <begin position="123"/>
        <end position="175"/>
    </location>
</feature>